<dbReference type="InterPro" id="IPR013112">
    <property type="entry name" value="FAD-bd_8"/>
</dbReference>
<organism evidence="14 15">
    <name type="scientific">Penicillium angulare</name>
    <dbReference type="NCBI Taxonomy" id="116970"/>
    <lineage>
        <taxon>Eukaryota</taxon>
        <taxon>Fungi</taxon>
        <taxon>Dikarya</taxon>
        <taxon>Ascomycota</taxon>
        <taxon>Pezizomycotina</taxon>
        <taxon>Eurotiomycetes</taxon>
        <taxon>Eurotiomycetidae</taxon>
        <taxon>Eurotiales</taxon>
        <taxon>Aspergillaceae</taxon>
        <taxon>Penicillium</taxon>
    </lineage>
</organism>
<dbReference type="Proteomes" id="UP001149165">
    <property type="component" value="Unassembled WGS sequence"/>
</dbReference>
<dbReference type="SUPFAM" id="SSF52343">
    <property type="entry name" value="Ferredoxin reductase-like, C-terminal NADP-linked domain"/>
    <property type="match status" value="1"/>
</dbReference>
<dbReference type="EMBL" id="JAPQKH010000006">
    <property type="protein sequence ID" value="KAJ5093121.1"/>
    <property type="molecule type" value="Genomic_DNA"/>
</dbReference>
<feature type="transmembrane region" description="Helical" evidence="10">
    <location>
        <begin position="180"/>
        <end position="198"/>
    </location>
</feature>
<feature type="transmembrane region" description="Helical" evidence="10">
    <location>
        <begin position="105"/>
        <end position="122"/>
    </location>
</feature>
<dbReference type="Pfam" id="PF08030">
    <property type="entry name" value="NAD_binding_6"/>
    <property type="match status" value="1"/>
</dbReference>
<sequence>MSSGHRSENVWAAKYFAIAIGSMMILFIMAHWIRLAFQRHGPSGPSGILMPLKKGFRTLRRGLDNSVFGIGMDKWILYLIFWGINVVLILTNVDLSELEGIAKRMGWIAVANFVLLVFLALRNTPLAPLSGQSYEKLRPLHKVAGYTCIVSAVLHGILFLKEAADAKILFYFSETEDLVGAIAGLLMVIIGLSTIGCFARKYYEVFYIMHVVLFMVILILVGMHRPKLSSSTLIVTIFIACMWFVDRAFRFLKLSYNFFGNYATLTPMQDGAVRVKLRRSIRCSPGSHAFLWMPAVRFMETHPFTMISNNPAEFLIRTYDGYTRELYKFAQKEPGRTVRCSVDGGYGQVPDFRNFDKIVLVSGGSGATFTFAIALSLIRQFAETNVNKSIDFIWTVRHASSLAWFENELSELQDSPYVNLFVHVSQLEGDEASVRDASDTSSVESTTANNEMNGNKEKFATQSRPLSPVRKGRPDMLRLVTDCISQCPQGGRVGVGACGPMKLLQATREAASQKAFDEGPSIDLHTEVCS</sequence>
<dbReference type="InterPro" id="IPR013130">
    <property type="entry name" value="Fe3_Rdtase_TM_dom"/>
</dbReference>
<keyword evidence="5 10" id="KW-1133">Transmembrane helix</keyword>
<dbReference type="Pfam" id="PF08022">
    <property type="entry name" value="FAD_binding_8"/>
    <property type="match status" value="1"/>
</dbReference>
<feature type="transmembrane region" description="Helical" evidence="10">
    <location>
        <begin position="205"/>
        <end position="222"/>
    </location>
</feature>
<comment type="subcellular location">
    <subcellularLocation>
        <location evidence="1">Membrane</location>
        <topology evidence="1">Multi-pass membrane protein</topology>
    </subcellularLocation>
</comment>
<dbReference type="GO" id="GO:0015677">
    <property type="term" value="P:copper ion import"/>
    <property type="evidence" value="ECO:0007669"/>
    <property type="project" value="TreeGrafter"/>
</dbReference>
<dbReference type="AlphaFoldDB" id="A0A9W9K5A7"/>
<keyword evidence="3 10" id="KW-0812">Transmembrane</keyword>
<evidence type="ECO:0000256" key="10">
    <source>
        <dbReference type="SAM" id="Phobius"/>
    </source>
</evidence>
<evidence type="ECO:0000256" key="2">
    <source>
        <dbReference type="ARBA" id="ARBA00022448"/>
    </source>
</evidence>
<dbReference type="PANTHER" id="PTHR32361">
    <property type="entry name" value="FERRIC/CUPRIC REDUCTASE TRANSMEMBRANE COMPONENT"/>
    <property type="match status" value="1"/>
</dbReference>
<evidence type="ECO:0000313" key="14">
    <source>
        <dbReference type="EMBL" id="KAJ5093121.1"/>
    </source>
</evidence>
<keyword evidence="8 10" id="KW-0472">Membrane</keyword>
<dbReference type="OrthoDB" id="10006946at2759"/>
<evidence type="ECO:0000256" key="4">
    <source>
        <dbReference type="ARBA" id="ARBA00022982"/>
    </source>
</evidence>
<dbReference type="GO" id="GO:0006879">
    <property type="term" value="P:intracellular iron ion homeostasis"/>
    <property type="evidence" value="ECO:0007669"/>
    <property type="project" value="TreeGrafter"/>
</dbReference>
<dbReference type="SFLD" id="SFLDS00052">
    <property type="entry name" value="Ferric_Reductase_Domain"/>
    <property type="match status" value="1"/>
</dbReference>
<dbReference type="PANTHER" id="PTHR32361:SF9">
    <property type="entry name" value="FERRIC REDUCTASE TRANSMEMBRANE COMPONENT 3-RELATED"/>
    <property type="match status" value="1"/>
</dbReference>
<evidence type="ECO:0000256" key="5">
    <source>
        <dbReference type="ARBA" id="ARBA00022989"/>
    </source>
</evidence>
<evidence type="ECO:0008006" key="16">
    <source>
        <dbReference type="Google" id="ProtNLM"/>
    </source>
</evidence>
<feature type="transmembrane region" description="Helical" evidence="10">
    <location>
        <begin position="12"/>
        <end position="33"/>
    </location>
</feature>
<evidence type="ECO:0000256" key="9">
    <source>
        <dbReference type="SAM" id="MobiDB-lite"/>
    </source>
</evidence>
<feature type="transmembrane region" description="Helical" evidence="10">
    <location>
        <begin position="143"/>
        <end position="160"/>
    </location>
</feature>
<gene>
    <name evidence="14" type="ORF">N7456_008982</name>
</gene>
<evidence type="ECO:0000313" key="15">
    <source>
        <dbReference type="Proteomes" id="UP001149165"/>
    </source>
</evidence>
<dbReference type="GO" id="GO:0006826">
    <property type="term" value="P:iron ion transport"/>
    <property type="evidence" value="ECO:0007669"/>
    <property type="project" value="TreeGrafter"/>
</dbReference>
<evidence type="ECO:0000256" key="8">
    <source>
        <dbReference type="ARBA" id="ARBA00023136"/>
    </source>
</evidence>
<dbReference type="Pfam" id="PF01794">
    <property type="entry name" value="Ferric_reduct"/>
    <property type="match status" value="1"/>
</dbReference>
<reference evidence="14" key="2">
    <citation type="journal article" date="2023" name="IMA Fungus">
        <title>Comparative genomic study of the Penicillium genus elucidates a diverse pangenome and 15 lateral gene transfer events.</title>
        <authorList>
            <person name="Petersen C."/>
            <person name="Sorensen T."/>
            <person name="Nielsen M.R."/>
            <person name="Sondergaard T.E."/>
            <person name="Sorensen J.L."/>
            <person name="Fitzpatrick D.A."/>
            <person name="Frisvad J.C."/>
            <person name="Nielsen K.L."/>
        </authorList>
    </citation>
    <scope>NUCLEOTIDE SEQUENCE</scope>
    <source>
        <strain evidence="14">IBT 30069</strain>
    </source>
</reference>
<keyword evidence="7" id="KW-0406">Ion transport</keyword>
<feature type="region of interest" description="Disordered" evidence="9">
    <location>
        <begin position="434"/>
        <end position="467"/>
    </location>
</feature>
<evidence type="ECO:0000259" key="12">
    <source>
        <dbReference type="Pfam" id="PF08022"/>
    </source>
</evidence>
<reference evidence="14" key="1">
    <citation type="submission" date="2022-11" db="EMBL/GenBank/DDBJ databases">
        <authorList>
            <person name="Petersen C."/>
        </authorList>
    </citation>
    <scope>NUCLEOTIDE SEQUENCE</scope>
    <source>
        <strain evidence="14">IBT 30069</strain>
    </source>
</reference>
<dbReference type="InterPro" id="IPR039261">
    <property type="entry name" value="FNR_nucleotide-bd"/>
</dbReference>
<keyword evidence="2" id="KW-0813">Transport</keyword>
<dbReference type="CDD" id="cd06186">
    <property type="entry name" value="NOX_Duox_like_FAD_NADP"/>
    <property type="match status" value="1"/>
</dbReference>
<keyword evidence="4" id="KW-0249">Electron transport</keyword>
<evidence type="ECO:0000256" key="3">
    <source>
        <dbReference type="ARBA" id="ARBA00022692"/>
    </source>
</evidence>
<dbReference type="InterPro" id="IPR051410">
    <property type="entry name" value="Ferric/Cupric_Reductase"/>
</dbReference>
<dbReference type="Gene3D" id="3.40.50.80">
    <property type="entry name" value="Nucleotide-binding domain of ferredoxin-NADP reductase (FNR) module"/>
    <property type="match status" value="1"/>
</dbReference>
<feature type="compositionally biased region" description="Polar residues" evidence="9">
    <location>
        <begin position="439"/>
        <end position="453"/>
    </location>
</feature>
<comment type="caution">
    <text evidence="14">The sequence shown here is derived from an EMBL/GenBank/DDBJ whole genome shotgun (WGS) entry which is preliminary data.</text>
</comment>
<dbReference type="SFLD" id="SFLDG01168">
    <property type="entry name" value="Ferric_reductase_subgroup_(FRE"/>
    <property type="match status" value="1"/>
</dbReference>
<evidence type="ECO:0000256" key="6">
    <source>
        <dbReference type="ARBA" id="ARBA00023002"/>
    </source>
</evidence>
<evidence type="ECO:0000256" key="1">
    <source>
        <dbReference type="ARBA" id="ARBA00004141"/>
    </source>
</evidence>
<feature type="non-terminal residue" evidence="14">
    <location>
        <position position="1"/>
    </location>
</feature>
<keyword evidence="6" id="KW-0560">Oxidoreductase</keyword>
<accession>A0A9W9K5A7</accession>
<name>A0A9W9K5A7_9EURO</name>
<dbReference type="GO" id="GO:0000293">
    <property type="term" value="F:ferric-chelate reductase activity"/>
    <property type="evidence" value="ECO:0007669"/>
    <property type="project" value="UniProtKB-ARBA"/>
</dbReference>
<feature type="domain" description="Ferric reductase NAD binding" evidence="13">
    <location>
        <begin position="355"/>
        <end position="511"/>
    </location>
</feature>
<proteinExistence type="predicted"/>
<feature type="transmembrane region" description="Helical" evidence="10">
    <location>
        <begin position="228"/>
        <end position="245"/>
    </location>
</feature>
<dbReference type="InterPro" id="IPR013121">
    <property type="entry name" value="Fe_red_NAD-bd_6"/>
</dbReference>
<feature type="transmembrane region" description="Helical" evidence="10">
    <location>
        <begin position="75"/>
        <end position="93"/>
    </location>
</feature>
<feature type="transmembrane region" description="Helical" evidence="10">
    <location>
        <begin position="358"/>
        <end position="378"/>
    </location>
</feature>
<dbReference type="GO" id="GO:0005886">
    <property type="term" value="C:plasma membrane"/>
    <property type="evidence" value="ECO:0007669"/>
    <property type="project" value="TreeGrafter"/>
</dbReference>
<feature type="domain" description="Ferric oxidoreductase" evidence="11">
    <location>
        <begin position="105"/>
        <end position="221"/>
    </location>
</feature>
<evidence type="ECO:0000259" key="11">
    <source>
        <dbReference type="Pfam" id="PF01794"/>
    </source>
</evidence>
<protein>
    <recommendedName>
        <fullName evidence="16">FAD-binding FR-type domain-containing protein</fullName>
    </recommendedName>
</protein>
<feature type="domain" description="FAD-binding 8" evidence="12">
    <location>
        <begin position="265"/>
        <end position="348"/>
    </location>
</feature>
<evidence type="ECO:0000256" key="7">
    <source>
        <dbReference type="ARBA" id="ARBA00023065"/>
    </source>
</evidence>
<evidence type="ECO:0000259" key="13">
    <source>
        <dbReference type="Pfam" id="PF08030"/>
    </source>
</evidence>
<keyword evidence="15" id="KW-1185">Reference proteome</keyword>